<dbReference type="AlphaFoldDB" id="A0A8H5BW98"/>
<feature type="region of interest" description="Disordered" evidence="8">
    <location>
        <begin position="152"/>
        <end position="256"/>
    </location>
</feature>
<dbReference type="InterPro" id="IPR000897">
    <property type="entry name" value="SRP54_GTPase_dom"/>
</dbReference>
<keyword evidence="4" id="KW-0256">Endoplasmic reticulum</keyword>
<dbReference type="Gene3D" id="1.20.120.140">
    <property type="entry name" value="Signal recognition particle SRP54, nucleotide-binding domain"/>
    <property type="match status" value="1"/>
</dbReference>
<dbReference type="SMART" id="SM00962">
    <property type="entry name" value="SRP54"/>
    <property type="match status" value="1"/>
</dbReference>
<gene>
    <name evidence="10" type="ORF">D9619_005851</name>
</gene>
<keyword evidence="11" id="KW-1185">Reference proteome</keyword>
<dbReference type="SUPFAM" id="SSF47364">
    <property type="entry name" value="Domain of the SRP/SRP receptor G-proteins"/>
    <property type="match status" value="1"/>
</dbReference>
<keyword evidence="5" id="KW-0342">GTP-binding</keyword>
<dbReference type="PROSITE" id="PS00300">
    <property type="entry name" value="SRP54"/>
    <property type="match status" value="1"/>
</dbReference>
<feature type="compositionally biased region" description="Basic and acidic residues" evidence="8">
    <location>
        <begin position="215"/>
        <end position="226"/>
    </location>
</feature>
<accession>A0A8H5BW98</accession>
<dbReference type="Gene3D" id="3.30.450.60">
    <property type="match status" value="1"/>
</dbReference>
<dbReference type="Proteomes" id="UP000567179">
    <property type="component" value="Unassembled WGS sequence"/>
</dbReference>
<keyword evidence="6" id="KW-0472">Membrane</keyword>
<dbReference type="Pfam" id="PF04086">
    <property type="entry name" value="SRP-alpha_N"/>
    <property type="match status" value="1"/>
</dbReference>
<feature type="domain" description="SRP54-type proteins GTP-binding" evidence="9">
    <location>
        <begin position="637"/>
        <end position="650"/>
    </location>
</feature>
<dbReference type="SMART" id="SM00382">
    <property type="entry name" value="AAA"/>
    <property type="match status" value="1"/>
</dbReference>
<dbReference type="Pfam" id="PF00448">
    <property type="entry name" value="SRP54"/>
    <property type="match status" value="1"/>
</dbReference>
<dbReference type="GO" id="GO:0005785">
    <property type="term" value="C:signal recognition particle receptor complex"/>
    <property type="evidence" value="ECO:0007669"/>
    <property type="project" value="InterPro"/>
</dbReference>
<evidence type="ECO:0000256" key="8">
    <source>
        <dbReference type="SAM" id="MobiDB-lite"/>
    </source>
</evidence>
<dbReference type="SMART" id="SM00963">
    <property type="entry name" value="SRP54_N"/>
    <property type="match status" value="1"/>
</dbReference>
<evidence type="ECO:0000259" key="9">
    <source>
        <dbReference type="PROSITE" id="PS00300"/>
    </source>
</evidence>
<dbReference type="GO" id="GO:0003924">
    <property type="term" value="F:GTPase activity"/>
    <property type="evidence" value="ECO:0007669"/>
    <property type="project" value="InterPro"/>
</dbReference>
<dbReference type="PANTHER" id="PTHR43134:SF1">
    <property type="entry name" value="SIGNAL RECOGNITION PARTICLE RECEPTOR SUBUNIT ALPHA"/>
    <property type="match status" value="1"/>
</dbReference>
<dbReference type="GO" id="GO:0005047">
    <property type="term" value="F:signal recognition particle binding"/>
    <property type="evidence" value="ECO:0007669"/>
    <property type="project" value="InterPro"/>
</dbReference>
<evidence type="ECO:0000256" key="1">
    <source>
        <dbReference type="ARBA" id="ARBA00004397"/>
    </source>
</evidence>
<proteinExistence type="inferred from homology"/>
<dbReference type="CDD" id="cd17876">
    <property type="entry name" value="SRalpha_C"/>
    <property type="match status" value="1"/>
</dbReference>
<name>A0A8H5BW98_9AGAR</name>
<dbReference type="InterPro" id="IPR036225">
    <property type="entry name" value="SRP/SRP_N"/>
</dbReference>
<evidence type="ECO:0000313" key="11">
    <source>
        <dbReference type="Proteomes" id="UP000567179"/>
    </source>
</evidence>
<evidence type="ECO:0000256" key="2">
    <source>
        <dbReference type="ARBA" id="ARBA00008531"/>
    </source>
</evidence>
<dbReference type="Pfam" id="PF02881">
    <property type="entry name" value="SRP54_N"/>
    <property type="match status" value="1"/>
</dbReference>
<evidence type="ECO:0000256" key="3">
    <source>
        <dbReference type="ARBA" id="ARBA00022741"/>
    </source>
</evidence>
<keyword evidence="7" id="KW-0675">Receptor</keyword>
<feature type="compositionally biased region" description="Low complexity" evidence="8">
    <location>
        <begin position="157"/>
        <end position="182"/>
    </location>
</feature>
<dbReference type="PANTHER" id="PTHR43134">
    <property type="entry name" value="SIGNAL RECOGNITION PARTICLE RECEPTOR SUBUNIT ALPHA"/>
    <property type="match status" value="1"/>
</dbReference>
<protein>
    <recommendedName>
        <fullName evidence="9">SRP54-type proteins GTP-binding domain-containing protein</fullName>
    </recommendedName>
</protein>
<comment type="caution">
    <text evidence="10">The sequence shown here is derived from an EMBL/GenBank/DDBJ whole genome shotgun (WGS) entry which is preliminary data.</text>
</comment>
<dbReference type="InterPro" id="IPR027417">
    <property type="entry name" value="P-loop_NTPase"/>
</dbReference>
<dbReference type="Gene3D" id="3.40.50.300">
    <property type="entry name" value="P-loop containing nucleotide triphosphate hydrolases"/>
    <property type="match status" value="1"/>
</dbReference>
<reference evidence="10 11" key="1">
    <citation type="journal article" date="2020" name="ISME J.">
        <title>Uncovering the hidden diversity of litter-decomposition mechanisms in mushroom-forming fungi.</title>
        <authorList>
            <person name="Floudas D."/>
            <person name="Bentzer J."/>
            <person name="Ahren D."/>
            <person name="Johansson T."/>
            <person name="Persson P."/>
            <person name="Tunlid A."/>
        </authorList>
    </citation>
    <scope>NUCLEOTIDE SEQUENCE [LARGE SCALE GENOMIC DNA]</scope>
    <source>
        <strain evidence="10 11">CBS 101986</strain>
    </source>
</reference>
<evidence type="ECO:0000313" key="10">
    <source>
        <dbReference type="EMBL" id="KAF5330414.1"/>
    </source>
</evidence>
<dbReference type="InterPro" id="IPR013822">
    <property type="entry name" value="Signal_recog_particl_SRP54_hlx"/>
</dbReference>
<sequence length="665" mass="72875">MLDHCSISHKGGIVLWSRSFTPEAAHLAASASSPVNSLIREALIEGRTTEEKYEKDGYAVKWTFVNDLELIFVVAYQRILQLTYVDDLLAAMKRLFVQYFDSFVTTFVASLHSVSKSAQAANTWDFTEIFAKWDILFDKLLKGLEEKAAQDRKSRLRTTTRVESVETVTPPSDDQDTDPSVTHDTPQDEQSIARNAQALKNRLRGRGGRRGGRGGRAEVRSARESAAESDSDAQPKRKVTAKTGRKWGDEAPTESDMASLDFSIDKEPMNGANVGSHDLQSLVDQSSLGTRTQDGMYEVKDWDFSRDKHLDGADDAIARALRPLDAKAGGGEAQSTFGSLFARLTGSKVLTEQDLKPVLEAMKQHLMKKNVAMDIAEKVCEGVGESLVGKKVGSFQTIHSAVRAALATSLTRILTPKTSTDLLLSIRNKISAPLASNQQRMPYTMTFVGVNGVGKSTNLSKVCFWLIQNNLRVLIAACDTFRSGAVEQLRVHVRNLSMLGVNGAGDSKGRVELYERGYGKDAATIARDAIQHGRENDFDVVLIDTAGRMQDNEPLMRALAKLVSVNNPDKIIFVGEALVGNEAVDQLTKFDRALRDFSSAAGTGKGRGIDGMLVTKWDTVDDKVGAALSMTYITGQPILFVGCGQTYTDLRQLRVDNVVQAILRD</sequence>
<dbReference type="GO" id="GO:0006886">
    <property type="term" value="P:intracellular protein transport"/>
    <property type="evidence" value="ECO:0007669"/>
    <property type="project" value="InterPro"/>
</dbReference>
<feature type="compositionally biased region" description="Basic residues" evidence="8">
    <location>
        <begin position="201"/>
        <end position="213"/>
    </location>
</feature>
<dbReference type="InterPro" id="IPR042101">
    <property type="entry name" value="SRP54_N_sf"/>
</dbReference>
<keyword evidence="3" id="KW-0547">Nucleotide-binding</keyword>
<dbReference type="OrthoDB" id="1727884at2759"/>
<organism evidence="10 11">
    <name type="scientific">Psilocybe cf. subviscida</name>
    <dbReference type="NCBI Taxonomy" id="2480587"/>
    <lineage>
        <taxon>Eukaryota</taxon>
        <taxon>Fungi</taxon>
        <taxon>Dikarya</taxon>
        <taxon>Basidiomycota</taxon>
        <taxon>Agaricomycotina</taxon>
        <taxon>Agaricomycetes</taxon>
        <taxon>Agaricomycetidae</taxon>
        <taxon>Agaricales</taxon>
        <taxon>Agaricineae</taxon>
        <taxon>Strophariaceae</taxon>
        <taxon>Psilocybe</taxon>
    </lineage>
</organism>
<feature type="compositionally biased region" description="Basic residues" evidence="8">
    <location>
        <begin position="236"/>
        <end position="245"/>
    </location>
</feature>
<dbReference type="SUPFAM" id="SSF52540">
    <property type="entry name" value="P-loop containing nucleoside triphosphate hydrolases"/>
    <property type="match status" value="1"/>
</dbReference>
<comment type="subcellular location">
    <subcellularLocation>
        <location evidence="1">Endoplasmic reticulum membrane</location>
        <topology evidence="1">Peripheral membrane protein</topology>
        <orientation evidence="1">Cytoplasmic side</orientation>
    </subcellularLocation>
</comment>
<dbReference type="InterPro" id="IPR011012">
    <property type="entry name" value="Longin-like_dom_sf"/>
</dbReference>
<dbReference type="CDD" id="cd14826">
    <property type="entry name" value="SR_alpha_SRX"/>
    <property type="match status" value="1"/>
</dbReference>
<dbReference type="GO" id="GO:0005525">
    <property type="term" value="F:GTP binding"/>
    <property type="evidence" value="ECO:0007669"/>
    <property type="project" value="UniProtKB-KW"/>
</dbReference>
<dbReference type="FunFam" id="1.20.120.140:FF:000009">
    <property type="entry name" value="Signal sequence receptor alpha subunit"/>
    <property type="match status" value="1"/>
</dbReference>
<dbReference type="SUPFAM" id="SSF64356">
    <property type="entry name" value="SNARE-like"/>
    <property type="match status" value="1"/>
</dbReference>
<dbReference type="InterPro" id="IPR007222">
    <property type="entry name" value="Sig_recog_particle_rcpt_asu_N"/>
</dbReference>
<dbReference type="GO" id="GO:0006614">
    <property type="term" value="P:SRP-dependent cotranslational protein targeting to membrane"/>
    <property type="evidence" value="ECO:0007669"/>
    <property type="project" value="InterPro"/>
</dbReference>
<evidence type="ECO:0000256" key="4">
    <source>
        <dbReference type="ARBA" id="ARBA00022824"/>
    </source>
</evidence>
<dbReference type="EMBL" id="JAACJJ010000001">
    <property type="protein sequence ID" value="KAF5330414.1"/>
    <property type="molecule type" value="Genomic_DNA"/>
</dbReference>
<comment type="similarity">
    <text evidence="2">Belongs to the GTP-binding SRP family.</text>
</comment>
<evidence type="ECO:0000256" key="6">
    <source>
        <dbReference type="ARBA" id="ARBA00023136"/>
    </source>
</evidence>
<evidence type="ECO:0000256" key="5">
    <source>
        <dbReference type="ARBA" id="ARBA00023134"/>
    </source>
</evidence>
<dbReference type="InterPro" id="IPR003593">
    <property type="entry name" value="AAA+_ATPase"/>
</dbReference>
<dbReference type="FunFam" id="3.40.50.300:FF:000188">
    <property type="entry name" value="signal recognition particle receptor subunit alpha"/>
    <property type="match status" value="1"/>
</dbReference>
<evidence type="ECO:0000256" key="7">
    <source>
        <dbReference type="ARBA" id="ARBA00023170"/>
    </source>
</evidence>